<evidence type="ECO:0000256" key="4">
    <source>
        <dbReference type="SAM" id="Phobius"/>
    </source>
</evidence>
<dbReference type="EMBL" id="OIVN01000552">
    <property type="protein sequence ID" value="SPC81988.1"/>
    <property type="molecule type" value="Genomic_DNA"/>
</dbReference>
<reference evidence="7" key="1">
    <citation type="submission" date="2018-02" db="EMBL/GenBank/DDBJ databases">
        <authorList>
            <person name="Cohen D.B."/>
            <person name="Kent A.D."/>
        </authorList>
    </citation>
    <scope>NUCLEOTIDE SEQUENCE</scope>
</reference>
<feature type="domain" description="Phytocyanin" evidence="6">
    <location>
        <begin position="1"/>
        <end position="105"/>
    </location>
</feature>
<feature type="transmembrane region" description="Helical" evidence="4">
    <location>
        <begin position="141"/>
        <end position="158"/>
    </location>
</feature>
<evidence type="ECO:0000256" key="5">
    <source>
        <dbReference type="SAM" id="SignalP"/>
    </source>
</evidence>
<feature type="chain" id="PRO_5014621199" description="Phytocyanin domain-containing protein" evidence="5">
    <location>
        <begin position="25"/>
        <end position="159"/>
    </location>
</feature>
<dbReference type="Gene3D" id="2.60.40.420">
    <property type="entry name" value="Cupredoxins - blue copper proteins"/>
    <property type="match status" value="1"/>
</dbReference>
<evidence type="ECO:0000259" key="6">
    <source>
        <dbReference type="PROSITE" id="PS51485"/>
    </source>
</evidence>
<sequence length="159" mass="16753">MEKLMSVVVVLSVVAAVLLQCTAAQTVHVVGDSIGWTIPAIPEGGAQAYQTWAASKHFVLSQPYWHIHHNWGANVTLDAAGDHYYICTFGKHCEFGQKLAITVLGSPGTTTPTTTSPALSPKADGPTTPASQPPPKSSSSVVFASFFVSLLSIAMAFLL</sequence>
<organism evidence="7">
    <name type="scientific">Fagus sylvatica</name>
    <name type="common">Beechnut</name>
    <dbReference type="NCBI Taxonomy" id="28930"/>
    <lineage>
        <taxon>Eukaryota</taxon>
        <taxon>Viridiplantae</taxon>
        <taxon>Streptophyta</taxon>
        <taxon>Embryophyta</taxon>
        <taxon>Tracheophyta</taxon>
        <taxon>Spermatophyta</taxon>
        <taxon>Magnoliopsida</taxon>
        <taxon>eudicotyledons</taxon>
        <taxon>Gunneridae</taxon>
        <taxon>Pentapetalae</taxon>
        <taxon>rosids</taxon>
        <taxon>fabids</taxon>
        <taxon>Fagales</taxon>
        <taxon>Fagaceae</taxon>
        <taxon>Fagus</taxon>
    </lineage>
</organism>
<keyword evidence="4" id="KW-0812">Transmembrane</keyword>
<gene>
    <name evidence="7" type="ORF">FSB_LOCUS9870</name>
</gene>
<feature type="signal peptide" evidence="5">
    <location>
        <begin position="1"/>
        <end position="24"/>
    </location>
</feature>
<dbReference type="PANTHER" id="PTHR33021:SF189">
    <property type="entry name" value="CUCUMBER PEELING CUPREDOXIN-LIKE"/>
    <property type="match status" value="1"/>
</dbReference>
<protein>
    <recommendedName>
        <fullName evidence="6">Phytocyanin domain-containing protein</fullName>
    </recommendedName>
</protein>
<keyword evidence="4" id="KW-0472">Membrane</keyword>
<dbReference type="AlphaFoldDB" id="A0A2N9F4C6"/>
<feature type="compositionally biased region" description="Low complexity" evidence="3">
    <location>
        <begin position="108"/>
        <end position="117"/>
    </location>
</feature>
<evidence type="ECO:0000313" key="7">
    <source>
        <dbReference type="EMBL" id="SPC81988.1"/>
    </source>
</evidence>
<name>A0A2N9F4C6_FAGSY</name>
<evidence type="ECO:0000256" key="2">
    <source>
        <dbReference type="ARBA" id="ARBA00023008"/>
    </source>
</evidence>
<proteinExistence type="predicted"/>
<evidence type="ECO:0000256" key="3">
    <source>
        <dbReference type="SAM" id="MobiDB-lite"/>
    </source>
</evidence>
<dbReference type="PROSITE" id="PS51485">
    <property type="entry name" value="PHYTOCYANIN"/>
    <property type="match status" value="1"/>
</dbReference>
<feature type="region of interest" description="Disordered" evidence="3">
    <location>
        <begin position="108"/>
        <end position="138"/>
    </location>
</feature>
<keyword evidence="1" id="KW-0479">Metal-binding</keyword>
<evidence type="ECO:0000256" key="1">
    <source>
        <dbReference type="ARBA" id="ARBA00022723"/>
    </source>
</evidence>
<dbReference type="InterPro" id="IPR039391">
    <property type="entry name" value="Phytocyanin-like"/>
</dbReference>
<dbReference type="GO" id="GO:0009055">
    <property type="term" value="F:electron transfer activity"/>
    <property type="evidence" value="ECO:0007669"/>
    <property type="project" value="InterPro"/>
</dbReference>
<dbReference type="GO" id="GO:0046872">
    <property type="term" value="F:metal ion binding"/>
    <property type="evidence" value="ECO:0007669"/>
    <property type="project" value="UniProtKB-KW"/>
</dbReference>
<dbReference type="InterPro" id="IPR028871">
    <property type="entry name" value="BlueCu_1_BS"/>
</dbReference>
<dbReference type="SUPFAM" id="SSF49503">
    <property type="entry name" value="Cupredoxins"/>
    <property type="match status" value="1"/>
</dbReference>
<dbReference type="InterPro" id="IPR003245">
    <property type="entry name" value="Phytocyanin_dom"/>
</dbReference>
<dbReference type="PANTHER" id="PTHR33021">
    <property type="entry name" value="BLUE COPPER PROTEIN"/>
    <property type="match status" value="1"/>
</dbReference>
<dbReference type="InterPro" id="IPR008972">
    <property type="entry name" value="Cupredoxin"/>
</dbReference>
<dbReference type="GO" id="GO:0005886">
    <property type="term" value="C:plasma membrane"/>
    <property type="evidence" value="ECO:0007669"/>
    <property type="project" value="TreeGrafter"/>
</dbReference>
<dbReference type="PROSITE" id="PS00196">
    <property type="entry name" value="COPPER_BLUE"/>
    <property type="match status" value="1"/>
</dbReference>
<keyword evidence="4" id="KW-1133">Transmembrane helix</keyword>
<accession>A0A2N9F4C6</accession>
<keyword evidence="5" id="KW-0732">Signal</keyword>
<keyword evidence="2" id="KW-0186">Copper</keyword>